<dbReference type="SUPFAM" id="SSF50630">
    <property type="entry name" value="Acid proteases"/>
    <property type="match status" value="1"/>
</dbReference>
<dbReference type="Pfam" id="PF13975">
    <property type="entry name" value="gag-asp_proteas"/>
    <property type="match status" value="1"/>
</dbReference>
<dbReference type="EC" id="3.2.1.4" evidence="3"/>
<keyword evidence="10" id="KW-1185">Reference proteome</keyword>
<comment type="catalytic activity">
    <reaction evidence="1">
        <text>Endohydrolysis of (1-&gt;4)-beta-D-glucosidic linkages in cellulose, lichenin and cereal beta-D-glucans.</text>
        <dbReference type="EC" id="3.2.1.4"/>
    </reaction>
</comment>
<dbReference type="InterPro" id="IPR001357">
    <property type="entry name" value="BRCT_dom"/>
</dbReference>
<gene>
    <name evidence="9" type="ORF">F3Y22_tig00111008pilonHSYRG00249</name>
</gene>
<keyword evidence="6" id="KW-0624">Polysaccharide degradation</keyword>
<comment type="caution">
    <text evidence="9">The sequence shown here is derived from an EMBL/GenBank/DDBJ whole genome shotgun (WGS) entry which is preliminary data.</text>
</comment>
<dbReference type="Gene3D" id="3.40.50.10190">
    <property type="entry name" value="BRCT domain"/>
    <property type="match status" value="1"/>
</dbReference>
<dbReference type="InterPro" id="IPR059215">
    <property type="entry name" value="BRCT2_TopBP1-like"/>
</dbReference>
<dbReference type="Pfam" id="PF00759">
    <property type="entry name" value="Glyco_hydro_9"/>
    <property type="match status" value="3"/>
</dbReference>
<dbReference type="SUPFAM" id="SSF48208">
    <property type="entry name" value="Six-hairpin glycosidases"/>
    <property type="match status" value="2"/>
</dbReference>
<dbReference type="Gene3D" id="1.50.10.10">
    <property type="match status" value="2"/>
</dbReference>
<dbReference type="InterPro" id="IPR021109">
    <property type="entry name" value="Peptidase_aspartic_dom_sf"/>
</dbReference>
<evidence type="ECO:0000256" key="3">
    <source>
        <dbReference type="ARBA" id="ARBA00012601"/>
    </source>
</evidence>
<feature type="domain" description="BRCT" evidence="8">
    <location>
        <begin position="53"/>
        <end position="137"/>
    </location>
</feature>
<dbReference type="Pfam" id="PF00533">
    <property type="entry name" value="BRCT"/>
    <property type="match status" value="1"/>
</dbReference>
<dbReference type="InterPro" id="IPR008928">
    <property type="entry name" value="6-hairpin_glycosidase_sf"/>
</dbReference>
<dbReference type="PANTHER" id="PTHR47576">
    <property type="entry name" value="BRCT DOMAIN DNA REPAIR PROTEIN-RELATED"/>
    <property type="match status" value="1"/>
</dbReference>
<evidence type="ECO:0000256" key="5">
    <source>
        <dbReference type="ARBA" id="ARBA00023277"/>
    </source>
</evidence>
<dbReference type="InterPro" id="IPR005162">
    <property type="entry name" value="Retrotrans_gag_dom"/>
</dbReference>
<dbReference type="Proteomes" id="UP000436088">
    <property type="component" value="Unassembled WGS sequence"/>
</dbReference>
<dbReference type="EMBL" id="VEPZ02001200">
    <property type="protein sequence ID" value="KAE8687829.1"/>
    <property type="molecule type" value="Genomic_DNA"/>
</dbReference>
<protein>
    <recommendedName>
        <fullName evidence="3">cellulase</fullName>
        <ecNumber evidence="3">3.2.1.4</ecNumber>
    </recommendedName>
</protein>
<dbReference type="GO" id="GO:0030245">
    <property type="term" value="P:cellulose catabolic process"/>
    <property type="evidence" value="ECO:0007669"/>
    <property type="project" value="UniProtKB-KW"/>
</dbReference>
<organism evidence="9 10">
    <name type="scientific">Hibiscus syriacus</name>
    <name type="common">Rose of Sharon</name>
    <dbReference type="NCBI Taxonomy" id="106335"/>
    <lineage>
        <taxon>Eukaryota</taxon>
        <taxon>Viridiplantae</taxon>
        <taxon>Streptophyta</taxon>
        <taxon>Embryophyta</taxon>
        <taxon>Tracheophyta</taxon>
        <taxon>Spermatophyta</taxon>
        <taxon>Magnoliopsida</taxon>
        <taxon>eudicotyledons</taxon>
        <taxon>Gunneridae</taxon>
        <taxon>Pentapetalae</taxon>
        <taxon>rosids</taxon>
        <taxon>malvids</taxon>
        <taxon>Malvales</taxon>
        <taxon>Malvaceae</taxon>
        <taxon>Malvoideae</taxon>
        <taxon>Hibiscus</taxon>
    </lineage>
</organism>
<dbReference type="CDD" id="cd00303">
    <property type="entry name" value="retropepsin_like"/>
    <property type="match status" value="1"/>
</dbReference>
<keyword evidence="4" id="KW-0136">Cellulose degradation</keyword>
<dbReference type="SUPFAM" id="SSF52113">
    <property type="entry name" value="BRCT domain"/>
    <property type="match status" value="1"/>
</dbReference>
<feature type="compositionally biased region" description="Polar residues" evidence="7">
    <location>
        <begin position="1219"/>
        <end position="1228"/>
    </location>
</feature>
<feature type="compositionally biased region" description="Basic and acidic residues" evidence="7">
    <location>
        <begin position="1167"/>
        <end position="1192"/>
    </location>
</feature>
<evidence type="ECO:0000256" key="7">
    <source>
        <dbReference type="SAM" id="MobiDB-lite"/>
    </source>
</evidence>
<feature type="region of interest" description="Disordered" evidence="7">
    <location>
        <begin position="1219"/>
        <end position="1238"/>
    </location>
</feature>
<evidence type="ECO:0000313" key="10">
    <source>
        <dbReference type="Proteomes" id="UP000436088"/>
    </source>
</evidence>
<dbReference type="GO" id="GO:0008810">
    <property type="term" value="F:cellulase activity"/>
    <property type="evidence" value="ECO:0007669"/>
    <property type="project" value="UniProtKB-EC"/>
</dbReference>
<dbReference type="SMART" id="SM00292">
    <property type="entry name" value="BRCT"/>
    <property type="match status" value="1"/>
</dbReference>
<dbReference type="InterPro" id="IPR001701">
    <property type="entry name" value="Glyco_hydro_9"/>
</dbReference>
<feature type="region of interest" description="Disordered" evidence="7">
    <location>
        <begin position="1153"/>
        <end position="1192"/>
    </location>
</feature>
<dbReference type="PANTHER" id="PTHR47576:SF2">
    <property type="entry name" value="BRCT DOMAIN DNA REPAIR PROTEIN-RELATED"/>
    <property type="match status" value="1"/>
</dbReference>
<dbReference type="InterPro" id="IPR012341">
    <property type="entry name" value="6hp_glycosidase-like_sf"/>
</dbReference>
<sequence length="1485" mass="167483">MGGLNRVEVINRKGCSRLFVGFSSSMLSFRSFQSVEPMSPASTSLGSEPSTVRSTGPFSGLVICVTGLSKEARKQVMEAAERLGGQYSPTLRPQCTHLVFEHALKHGSRNSLFIVTLGWFVDSVKRNVRLSESLYTVKGVGEHRTHVGELNQLVKSPASESSRLPSGFHEAMKIDMTEKPNLQFSQRVPNKSMDSMLSGHTVYVESGFSDELRNKVLGTVSKEGAATVDRWFVGCGASLVVCERNSIHRYVGQCNNIVTPLWILRTAKDRNMQKLVHMSADLARQIGTVLENSQIHIVREENNVVKFIHDTQSFKGNTSHKERQQIVHLAKTGTCQTPIHPISPSILLNSICWSISEPTSSASIYTDSFSSEDVSDHQSMFFDANGDDKDSGASFTNLTRLLTESEKNELIYRNQFLTILFPVDQFSEMGPSSRTYFSYNGFTCLHVLDYIYAFYQENMTAHEIESAIHTDSRHADRLRAVYSSKETVECGYVIFKRIDFIGGRKSFEMLKRVSWDDNSHVYEVDLVGGYYDAGDNVKYGLTMAFTITTLAWSALAYRDELEAAGELGTVHEAIRWGTDYFIKCASKKKNLFVQVADPVEDHKSEISAAMAASSVVFRNVDLHYSHRLLNKAKSLFRFAEKNKRTFDGECPFYCSFCGFHDELLWAARLLFTATRDKTYWNFISEEVLGAIVDEFNWDLKYAGIQAFFQCHDVILKPFKDHADSFMCSVLPEGPYFKFPETPGGLIHLRDGSNLQYATGDAFLLSIYGDMLHRYKEKVLCGGKQFEPEYLWAFAKKQVDYILGHNPQDRSCMVGFGKNPPKHAHHRGVCHGRPFLMWPQPDREWGYVLLSPVRAFQRKGTCLVNIIESRPYGLIDGVGAAWIANLVEKGCYNITPSTSTLRVDMGVRVYAKRFQRGVDRMTWSYAERSNVWSRPVLPNIYWKMVGTRSSGSVDQNRIESLEAKVAALKAGMISEDRVRVIEAQVNLIQLAVGNMGSGIVDKSQRVNVPEPQRFGGIRDAKELENLLFDMEQYFKVMQAISEEDKVSMASMYLARDAKLWWRSKFVDGVCSINTWDDLMKELKKTFFPENVEYNALKKLRGLTQTRTFFKRKGPYQGEDNLFRGDGGMNLSNGNKVARRDGAFSWEADKRHFLRDPIPNTSSNGYRQSGDKPRQYVDSYPKNEHRQSGERPRSSLECYLCKGSHRLVECPHKKAFNALVNTSRNESQQDPSEEDTENEPARMGSIRFLCALQTQVSKLRKEPARGLMYVDLIVNGITSRALVNTGATNTFISPEEAIRCGLNVTKEEGQMKAVNSSAVAIYGTAKNVKIKIGVWEGEVDFTISPMDDFDVVLGIDFMMSARVIPMPSTSCLMLLGENLCVAPTTLLSKEWTAGRVWADPQVKIYEIKADLTWKESLFSFDRWFNKDQPNPNELIGAILGGPDMQDEFSDLRWTSVYTEPCTYVNSLTVAALAKLVSPNYPSSLKAI</sequence>
<evidence type="ECO:0000256" key="2">
    <source>
        <dbReference type="ARBA" id="ARBA00007072"/>
    </source>
</evidence>
<dbReference type="PROSITE" id="PS50172">
    <property type="entry name" value="BRCT"/>
    <property type="match status" value="1"/>
</dbReference>
<evidence type="ECO:0000256" key="4">
    <source>
        <dbReference type="ARBA" id="ARBA00023001"/>
    </source>
</evidence>
<dbReference type="InterPro" id="IPR036420">
    <property type="entry name" value="BRCT_dom_sf"/>
</dbReference>
<evidence type="ECO:0000256" key="1">
    <source>
        <dbReference type="ARBA" id="ARBA00000966"/>
    </source>
</evidence>
<evidence type="ECO:0000256" key="6">
    <source>
        <dbReference type="ARBA" id="ARBA00023326"/>
    </source>
</evidence>
<reference evidence="9" key="1">
    <citation type="submission" date="2019-09" db="EMBL/GenBank/DDBJ databases">
        <title>Draft genome information of white flower Hibiscus syriacus.</title>
        <authorList>
            <person name="Kim Y.-M."/>
        </authorList>
    </citation>
    <scope>NUCLEOTIDE SEQUENCE [LARGE SCALE GENOMIC DNA]</scope>
    <source>
        <strain evidence="9">YM2019G1</strain>
    </source>
</reference>
<evidence type="ECO:0000313" key="9">
    <source>
        <dbReference type="EMBL" id="KAE8687829.1"/>
    </source>
</evidence>
<keyword evidence="5" id="KW-0119">Carbohydrate metabolism</keyword>
<name>A0A6A2Z8T8_HIBSY</name>
<dbReference type="Gene3D" id="2.40.70.10">
    <property type="entry name" value="Acid Proteases"/>
    <property type="match status" value="1"/>
</dbReference>
<evidence type="ECO:0000259" key="8">
    <source>
        <dbReference type="PROSITE" id="PS50172"/>
    </source>
</evidence>
<proteinExistence type="inferred from homology"/>
<comment type="similarity">
    <text evidence="2">Belongs to the glycosyl hydrolase 9 (cellulase E) family.</text>
</comment>
<accession>A0A6A2Z8T8</accession>
<dbReference type="CDD" id="cd17731">
    <property type="entry name" value="BRCT_TopBP1_rpt2_like"/>
    <property type="match status" value="1"/>
</dbReference>
<dbReference type="Pfam" id="PF03732">
    <property type="entry name" value="Retrotrans_gag"/>
    <property type="match status" value="1"/>
</dbReference>